<dbReference type="Pfam" id="PF16074">
    <property type="entry name" value="PilW"/>
    <property type="match status" value="1"/>
</dbReference>
<dbReference type="Proteomes" id="UP001500279">
    <property type="component" value="Unassembled WGS sequence"/>
</dbReference>
<comment type="caution">
    <text evidence="2">The sequence shown here is derived from an EMBL/GenBank/DDBJ whole genome shotgun (WGS) entry which is preliminary data.</text>
</comment>
<keyword evidence="1" id="KW-1133">Transmembrane helix</keyword>
<evidence type="ECO:0000313" key="2">
    <source>
        <dbReference type="EMBL" id="GAA0756434.1"/>
    </source>
</evidence>
<evidence type="ECO:0000313" key="3">
    <source>
        <dbReference type="Proteomes" id="UP001500279"/>
    </source>
</evidence>
<dbReference type="RefSeq" id="WP_170200847.1">
    <property type="nucleotide sequence ID" value="NZ_BAAAEW010000023.1"/>
</dbReference>
<reference evidence="2 3" key="1">
    <citation type="journal article" date="2019" name="Int. J. Syst. Evol. Microbiol.">
        <title>The Global Catalogue of Microorganisms (GCM) 10K type strain sequencing project: providing services to taxonomists for standard genome sequencing and annotation.</title>
        <authorList>
            <consortium name="The Broad Institute Genomics Platform"/>
            <consortium name="The Broad Institute Genome Sequencing Center for Infectious Disease"/>
            <person name="Wu L."/>
            <person name="Ma J."/>
        </authorList>
    </citation>
    <scope>NUCLEOTIDE SEQUENCE [LARGE SCALE GENOMIC DNA]</scope>
    <source>
        <strain evidence="2 3">JCM 15503</strain>
    </source>
</reference>
<keyword evidence="1" id="KW-0472">Membrane</keyword>
<sequence length="297" mass="31027">MHCKYSTSPGQRGFTLIELMIAMVIGLVVMGAVFAAYLASANSTRSGRAVAQMTEDATVAINILRSHVAEGGYSRPVGPAASGTLLARAAGTAPGSWLFGCDLDFADTTKPIDQLTCGTVAGGHNTVAVAYEANLKNSVTTVNAAGETVPTDCLGAALTKTTSGGIDYYLSYSQFYLSNNALYCRGPGSTTGQPLVENIQDMQITYGVGGAASPDTTRVVTYKDAADVAALGPWSRVLSVRVCLILRSEDAVAEAPDRYQGCDPFAVGDARPAAPDKHLYRAFTTTIVLHNRMGVPA</sequence>
<dbReference type="InterPro" id="IPR012902">
    <property type="entry name" value="N_methyl_site"/>
</dbReference>
<name>A0ABN1K6L9_9BURK</name>
<feature type="transmembrane region" description="Helical" evidence="1">
    <location>
        <begin position="20"/>
        <end position="39"/>
    </location>
</feature>
<evidence type="ECO:0000256" key="1">
    <source>
        <dbReference type="SAM" id="Phobius"/>
    </source>
</evidence>
<accession>A0ABN1K6L9</accession>
<dbReference type="NCBIfam" id="TIGR02532">
    <property type="entry name" value="IV_pilin_GFxxxE"/>
    <property type="match status" value="1"/>
</dbReference>
<dbReference type="PROSITE" id="PS00409">
    <property type="entry name" value="PROKAR_NTER_METHYL"/>
    <property type="match status" value="1"/>
</dbReference>
<gene>
    <name evidence="2" type="ORF">GCM10009107_34850</name>
</gene>
<protein>
    <recommendedName>
        <fullName evidence="4">Prepilin-type N-terminal cleavage/methylation domain-containing protein</fullName>
    </recommendedName>
</protein>
<organism evidence="2 3">
    <name type="scientific">Ideonella azotifigens</name>
    <dbReference type="NCBI Taxonomy" id="513160"/>
    <lineage>
        <taxon>Bacteria</taxon>
        <taxon>Pseudomonadati</taxon>
        <taxon>Pseudomonadota</taxon>
        <taxon>Betaproteobacteria</taxon>
        <taxon>Burkholderiales</taxon>
        <taxon>Sphaerotilaceae</taxon>
        <taxon>Ideonella</taxon>
    </lineage>
</organism>
<evidence type="ECO:0008006" key="4">
    <source>
        <dbReference type="Google" id="ProtNLM"/>
    </source>
</evidence>
<dbReference type="Pfam" id="PF07963">
    <property type="entry name" value="N_methyl"/>
    <property type="match status" value="1"/>
</dbReference>
<proteinExistence type="predicted"/>
<keyword evidence="1" id="KW-0812">Transmembrane</keyword>
<keyword evidence="3" id="KW-1185">Reference proteome</keyword>
<dbReference type="EMBL" id="BAAAEW010000023">
    <property type="protein sequence ID" value="GAA0756434.1"/>
    <property type="molecule type" value="Genomic_DNA"/>
</dbReference>
<dbReference type="InterPro" id="IPR032092">
    <property type="entry name" value="PilW"/>
</dbReference>